<dbReference type="AlphaFoldDB" id="A0A8J3FE18"/>
<protein>
    <recommendedName>
        <fullName evidence="1">UPF0336 protein GCM10010123_30550</fullName>
    </recommendedName>
</protein>
<dbReference type="Gene3D" id="3.10.129.10">
    <property type="entry name" value="Hotdog Thioesterase"/>
    <property type="match status" value="1"/>
</dbReference>
<dbReference type="InterPro" id="IPR016709">
    <property type="entry name" value="HadA-like"/>
</dbReference>
<comment type="caution">
    <text evidence="3">The sequence shown here is derived from an EMBL/GenBank/DDBJ whole genome shotgun (WGS) entry which is preliminary data.</text>
</comment>
<dbReference type="RefSeq" id="WP_189170815.1">
    <property type="nucleotide sequence ID" value="NZ_BMQB01000006.1"/>
</dbReference>
<dbReference type="SUPFAM" id="SSF54637">
    <property type="entry name" value="Thioesterase/thiol ester dehydrase-isomerase"/>
    <property type="match status" value="1"/>
</dbReference>
<reference evidence="3" key="1">
    <citation type="journal article" date="2014" name="Int. J. Syst. Evol. Microbiol.">
        <title>Complete genome sequence of Corynebacterium casei LMG S-19264T (=DSM 44701T), isolated from a smear-ripened cheese.</title>
        <authorList>
            <consortium name="US DOE Joint Genome Institute (JGI-PGF)"/>
            <person name="Walter F."/>
            <person name="Albersmeier A."/>
            <person name="Kalinowski J."/>
            <person name="Ruckert C."/>
        </authorList>
    </citation>
    <scope>NUCLEOTIDE SEQUENCE</scope>
    <source>
        <strain evidence="3">JCM 3090</strain>
    </source>
</reference>
<evidence type="ECO:0000259" key="2">
    <source>
        <dbReference type="Pfam" id="PF13452"/>
    </source>
</evidence>
<evidence type="ECO:0000313" key="3">
    <source>
        <dbReference type="EMBL" id="GGJ98448.1"/>
    </source>
</evidence>
<dbReference type="Pfam" id="PF13452">
    <property type="entry name" value="FAS1_DH_region"/>
    <property type="match status" value="1"/>
</dbReference>
<evidence type="ECO:0000313" key="4">
    <source>
        <dbReference type="Proteomes" id="UP000649739"/>
    </source>
</evidence>
<gene>
    <name evidence="3" type="ORF">GCM10010123_30550</name>
</gene>
<comment type="similarity">
    <text evidence="1">Belongs to the UPF0336 family.</text>
</comment>
<dbReference type="InterPro" id="IPR039569">
    <property type="entry name" value="FAS1-like_DH_region"/>
</dbReference>
<dbReference type="InterPro" id="IPR029069">
    <property type="entry name" value="HotDog_dom_sf"/>
</dbReference>
<dbReference type="Proteomes" id="UP000649739">
    <property type="component" value="Unassembled WGS sequence"/>
</dbReference>
<reference evidence="3" key="2">
    <citation type="submission" date="2020-09" db="EMBL/GenBank/DDBJ databases">
        <authorList>
            <person name="Sun Q."/>
            <person name="Ohkuma M."/>
        </authorList>
    </citation>
    <scope>NUCLEOTIDE SEQUENCE</scope>
    <source>
        <strain evidence="3">JCM 3090</strain>
    </source>
</reference>
<evidence type="ECO:0000256" key="1">
    <source>
        <dbReference type="HAMAP-Rule" id="MF_00799"/>
    </source>
</evidence>
<keyword evidence="4" id="KW-1185">Reference proteome</keyword>
<dbReference type="EMBL" id="BMQB01000006">
    <property type="protein sequence ID" value="GGJ98448.1"/>
    <property type="molecule type" value="Genomic_DNA"/>
</dbReference>
<sequence length="147" mass="15696">MPLDPAYAGRTYPPAPVYGVGREKIREFARAIGATDPVHHDPAAARALGHPDVIAPPTFAIVISGASMDVVYADPDLGLDFSRVVHGEQRFTHARPVRAGDEIVCVHRIAEVTTRGGHGFLTTRSELRTPAGEPVAEVSAKLVVRGE</sequence>
<organism evidence="3 4">
    <name type="scientific">Pilimelia anulata</name>
    <dbReference type="NCBI Taxonomy" id="53371"/>
    <lineage>
        <taxon>Bacteria</taxon>
        <taxon>Bacillati</taxon>
        <taxon>Actinomycetota</taxon>
        <taxon>Actinomycetes</taxon>
        <taxon>Micromonosporales</taxon>
        <taxon>Micromonosporaceae</taxon>
        <taxon>Pilimelia</taxon>
    </lineage>
</organism>
<name>A0A8J3FE18_9ACTN</name>
<dbReference type="HAMAP" id="MF_00799">
    <property type="entry name" value="UPF0336"/>
    <property type="match status" value="1"/>
</dbReference>
<dbReference type="PIRSF" id="PIRSF018072">
    <property type="entry name" value="UCP018072"/>
    <property type="match status" value="1"/>
</dbReference>
<accession>A0A8J3FE18</accession>
<feature type="domain" description="FAS1-like dehydratase" evidence="2">
    <location>
        <begin position="18"/>
        <end position="137"/>
    </location>
</feature>
<proteinExistence type="inferred from homology"/>
<dbReference type="CDD" id="cd03441">
    <property type="entry name" value="R_hydratase_like"/>
    <property type="match status" value="1"/>
</dbReference>